<evidence type="ECO:0000313" key="2">
    <source>
        <dbReference type="Proteomes" id="UP001589536"/>
    </source>
</evidence>
<protein>
    <submittedName>
        <fullName evidence="1">Uncharacterized protein</fullName>
    </submittedName>
</protein>
<keyword evidence="2" id="KW-1185">Reference proteome</keyword>
<dbReference type="RefSeq" id="WP_345047167.1">
    <property type="nucleotide sequence ID" value="NZ_BAABED010000001.1"/>
</dbReference>
<name>A0ABV5UQH8_9MICC</name>
<sequence>MSASDALRGWAAAWGLGGAVNALEDIEVRHGITSEAANDAGLAITEALESLGLNKGLDGHAADVYRAEP</sequence>
<evidence type="ECO:0000313" key="1">
    <source>
        <dbReference type="EMBL" id="MFB9714794.1"/>
    </source>
</evidence>
<comment type="caution">
    <text evidence="1">The sequence shown here is derived from an EMBL/GenBank/DDBJ whole genome shotgun (WGS) entry which is preliminary data.</text>
</comment>
<accession>A0ABV5UQH8</accession>
<dbReference type="Proteomes" id="UP001589536">
    <property type="component" value="Unassembled WGS sequence"/>
</dbReference>
<dbReference type="EMBL" id="JBHMBH010000026">
    <property type="protein sequence ID" value="MFB9714794.1"/>
    <property type="molecule type" value="Genomic_DNA"/>
</dbReference>
<organism evidence="1 2">
    <name type="scientific">Arthrobacter methylotrophus</name>
    <dbReference type="NCBI Taxonomy" id="121291"/>
    <lineage>
        <taxon>Bacteria</taxon>
        <taxon>Bacillati</taxon>
        <taxon>Actinomycetota</taxon>
        <taxon>Actinomycetes</taxon>
        <taxon>Micrococcales</taxon>
        <taxon>Micrococcaceae</taxon>
        <taxon>Arthrobacter</taxon>
    </lineage>
</organism>
<reference evidence="1 2" key="1">
    <citation type="submission" date="2024-09" db="EMBL/GenBank/DDBJ databases">
        <authorList>
            <person name="Sun Q."/>
            <person name="Mori K."/>
        </authorList>
    </citation>
    <scope>NUCLEOTIDE SEQUENCE [LARGE SCALE GENOMIC DNA]</scope>
    <source>
        <strain evidence="1 2">JCM 13519</strain>
    </source>
</reference>
<gene>
    <name evidence="1" type="ORF">ACFFPI_11740</name>
</gene>
<proteinExistence type="predicted"/>